<sequence>MADPLKSRWWQWLPLALVFLLLLVSLILLNLATLSPTNLERYGDWHLYLSIFTLVLLSVIILGNLVRVFNQWRTRQAGSRFTLRLMTGFLILTLLPVLFVSLFAINMIGTRIDRWFSVSVERALDDSLDLSQLALETRHREYLGALERFKRTLQGKELHEIPLLLETFLNIGASEILLLDNSQQLLALAVEDTETLIPQMPSRSLFSAMQMRNYYYALEPEGTDKLFSRVAVSIVYGHDNERRAILTARFPVADRERDLAESVLSARNEYKSLVYQRDIIKNMFRLMIVVIMVLTTLFSLWAAFVFSRRLTRPVRTLVEGTLAVAAGDLEKKLPVSERDDFSMLARSFNTMTKRLSDARGEREQARRQLQQEHDYLHVVLEHLSSGVITLDETGIIRRVNSAASSILRQSLLDQVGKTLSELGENLPLLQPFIDIVQTHRQDMAAGQEWQAEITLNTEEGHVILVCRGASLPQGVSGQQGSVLVFDDVTDLIQSEHDAAWGEVARRLAHEIKNPLTPIQLSAERLSRKLSGELSAESASFLQRMTNTIVQQVDNLKSMVNAFSDYARAPSLRLQMVDLNALVQEVAELYRLNEGQVQIHLQLAPTLPLLSLDIHRIRQLLVNLTKNALEALEEHHVSPASVTISTQYQADTKQAILSVRDNGVGIPPELLPRLFEPYVTSKHKGTGLGLAIVKKIVEEHSGYLTARNHDGGGAIISVKFPVNEA</sequence>
<proteinExistence type="predicted"/>
<dbReference type="Gene3D" id="3.30.450.20">
    <property type="entry name" value="PAS domain"/>
    <property type="match status" value="1"/>
</dbReference>
<dbReference type="Gene3D" id="3.30.565.10">
    <property type="entry name" value="Histidine kinase-like ATPase, C-terminal domain"/>
    <property type="match status" value="1"/>
</dbReference>
<evidence type="ECO:0000256" key="1">
    <source>
        <dbReference type="ARBA" id="ARBA00000085"/>
    </source>
</evidence>
<evidence type="ECO:0000256" key="12">
    <source>
        <dbReference type="ARBA" id="ARBA00023136"/>
    </source>
</evidence>
<evidence type="ECO:0000256" key="2">
    <source>
        <dbReference type="ARBA" id="ARBA00004141"/>
    </source>
</evidence>
<dbReference type="InterPro" id="IPR035965">
    <property type="entry name" value="PAS-like_dom_sf"/>
</dbReference>
<accession>A0A1H4FIP3</accession>
<evidence type="ECO:0000256" key="9">
    <source>
        <dbReference type="ARBA" id="ARBA00022840"/>
    </source>
</evidence>
<dbReference type="GO" id="GO:0000155">
    <property type="term" value="F:phosphorelay sensor kinase activity"/>
    <property type="evidence" value="ECO:0007669"/>
    <property type="project" value="InterPro"/>
</dbReference>
<evidence type="ECO:0000259" key="15">
    <source>
        <dbReference type="PROSITE" id="PS50885"/>
    </source>
</evidence>
<dbReference type="SUPFAM" id="SSF47384">
    <property type="entry name" value="Homodimeric domain of signal transducing histidine kinase"/>
    <property type="match status" value="1"/>
</dbReference>
<keyword evidence="17" id="KW-1185">Reference proteome</keyword>
<dbReference type="OrthoDB" id="1931120at2"/>
<keyword evidence="8 16" id="KW-0418">Kinase</keyword>
<dbReference type="PROSITE" id="PS50885">
    <property type="entry name" value="HAMP"/>
    <property type="match status" value="1"/>
</dbReference>
<dbReference type="CDD" id="cd00082">
    <property type="entry name" value="HisKA"/>
    <property type="match status" value="1"/>
</dbReference>
<dbReference type="GO" id="GO:0007234">
    <property type="term" value="P:osmosensory signaling via phosphorelay pathway"/>
    <property type="evidence" value="ECO:0007669"/>
    <property type="project" value="TreeGrafter"/>
</dbReference>
<dbReference type="SUPFAM" id="SSF55785">
    <property type="entry name" value="PYP-like sensor domain (PAS domain)"/>
    <property type="match status" value="1"/>
</dbReference>
<name>A0A1H4FIP3_9GAMM</name>
<dbReference type="InterPro" id="IPR003661">
    <property type="entry name" value="HisK_dim/P_dom"/>
</dbReference>
<keyword evidence="5" id="KW-0808">Transferase</keyword>
<dbReference type="RefSeq" id="WP_093069907.1">
    <property type="nucleotide sequence ID" value="NZ_FNQP01000021.1"/>
</dbReference>
<evidence type="ECO:0000256" key="4">
    <source>
        <dbReference type="ARBA" id="ARBA00022553"/>
    </source>
</evidence>
<dbReference type="PANTHER" id="PTHR42878:SF7">
    <property type="entry name" value="SENSOR HISTIDINE KINASE GLRK"/>
    <property type="match status" value="1"/>
</dbReference>
<reference evidence="16 17" key="1">
    <citation type="submission" date="2016-10" db="EMBL/GenBank/DDBJ databases">
        <authorList>
            <person name="de Groot N.N."/>
        </authorList>
    </citation>
    <scope>NUCLEOTIDE SEQUENCE [LARGE SCALE GENOMIC DNA]</scope>
    <source>
        <strain evidence="16 17">DSM 21228</strain>
    </source>
</reference>
<feature type="transmembrane region" description="Helical" evidence="13">
    <location>
        <begin position="81"/>
        <end position="105"/>
    </location>
</feature>
<keyword evidence="6 13" id="KW-0812">Transmembrane</keyword>
<keyword evidence="12 13" id="KW-0472">Membrane</keyword>
<dbReference type="PRINTS" id="PR00344">
    <property type="entry name" value="BCTRLSENSOR"/>
</dbReference>
<dbReference type="InterPro" id="IPR003660">
    <property type="entry name" value="HAMP_dom"/>
</dbReference>
<dbReference type="SUPFAM" id="SSF55874">
    <property type="entry name" value="ATPase domain of HSP90 chaperone/DNA topoisomerase II/histidine kinase"/>
    <property type="match status" value="1"/>
</dbReference>
<dbReference type="Gene3D" id="6.10.340.10">
    <property type="match status" value="1"/>
</dbReference>
<keyword evidence="11" id="KW-0902">Two-component regulatory system</keyword>
<feature type="transmembrane region" description="Helical" evidence="13">
    <location>
        <begin position="283"/>
        <end position="306"/>
    </location>
</feature>
<dbReference type="Pfam" id="PF00512">
    <property type="entry name" value="HisKA"/>
    <property type="match status" value="1"/>
</dbReference>
<evidence type="ECO:0000256" key="10">
    <source>
        <dbReference type="ARBA" id="ARBA00022989"/>
    </source>
</evidence>
<comment type="catalytic activity">
    <reaction evidence="1">
        <text>ATP + protein L-histidine = ADP + protein N-phospho-L-histidine.</text>
        <dbReference type="EC" id="2.7.13.3"/>
    </reaction>
</comment>
<evidence type="ECO:0000256" key="13">
    <source>
        <dbReference type="SAM" id="Phobius"/>
    </source>
</evidence>
<evidence type="ECO:0000313" key="17">
    <source>
        <dbReference type="Proteomes" id="UP000199397"/>
    </source>
</evidence>
<feature type="transmembrane region" description="Helical" evidence="13">
    <location>
        <begin position="12"/>
        <end position="33"/>
    </location>
</feature>
<dbReference type="STRING" id="525918.SAMN05660964_02986"/>
<evidence type="ECO:0000259" key="14">
    <source>
        <dbReference type="PROSITE" id="PS50109"/>
    </source>
</evidence>
<dbReference type="Pfam" id="PF00672">
    <property type="entry name" value="HAMP"/>
    <property type="match status" value="1"/>
</dbReference>
<feature type="domain" description="HAMP" evidence="15">
    <location>
        <begin position="308"/>
        <end position="360"/>
    </location>
</feature>
<dbReference type="SMART" id="SM00388">
    <property type="entry name" value="HisKA"/>
    <property type="match status" value="1"/>
</dbReference>
<protein>
    <recommendedName>
        <fullName evidence="3">histidine kinase</fullName>
        <ecNumber evidence="3">2.7.13.3</ecNumber>
    </recommendedName>
</protein>
<dbReference type="InterPro" id="IPR013767">
    <property type="entry name" value="PAS_fold"/>
</dbReference>
<dbReference type="InterPro" id="IPR036890">
    <property type="entry name" value="HATPase_C_sf"/>
</dbReference>
<evidence type="ECO:0000256" key="7">
    <source>
        <dbReference type="ARBA" id="ARBA00022741"/>
    </source>
</evidence>
<dbReference type="GO" id="GO:0030295">
    <property type="term" value="F:protein kinase activator activity"/>
    <property type="evidence" value="ECO:0007669"/>
    <property type="project" value="TreeGrafter"/>
</dbReference>
<dbReference type="SUPFAM" id="SSF158472">
    <property type="entry name" value="HAMP domain-like"/>
    <property type="match status" value="1"/>
</dbReference>
<dbReference type="SMART" id="SM00091">
    <property type="entry name" value="PAS"/>
    <property type="match status" value="1"/>
</dbReference>
<dbReference type="EC" id="2.7.13.3" evidence="3"/>
<dbReference type="SMART" id="SM00387">
    <property type="entry name" value="HATPase_c"/>
    <property type="match status" value="1"/>
</dbReference>
<dbReference type="PROSITE" id="PS50109">
    <property type="entry name" value="HIS_KIN"/>
    <property type="match status" value="1"/>
</dbReference>
<dbReference type="GO" id="GO:0000156">
    <property type="term" value="F:phosphorelay response regulator activity"/>
    <property type="evidence" value="ECO:0007669"/>
    <property type="project" value="TreeGrafter"/>
</dbReference>
<dbReference type="InterPro" id="IPR000014">
    <property type="entry name" value="PAS"/>
</dbReference>
<dbReference type="CDD" id="cd00130">
    <property type="entry name" value="PAS"/>
    <property type="match status" value="1"/>
</dbReference>
<dbReference type="InterPro" id="IPR017232">
    <property type="entry name" value="NtrY"/>
</dbReference>
<dbReference type="Pfam" id="PF02518">
    <property type="entry name" value="HATPase_c"/>
    <property type="match status" value="1"/>
</dbReference>
<dbReference type="AlphaFoldDB" id="A0A1H4FIP3"/>
<keyword evidence="7" id="KW-0547">Nucleotide-binding</keyword>
<dbReference type="PANTHER" id="PTHR42878">
    <property type="entry name" value="TWO-COMPONENT HISTIDINE KINASE"/>
    <property type="match status" value="1"/>
</dbReference>
<evidence type="ECO:0000256" key="11">
    <source>
        <dbReference type="ARBA" id="ARBA00023012"/>
    </source>
</evidence>
<gene>
    <name evidence="16" type="ORF">SAMN05660964_02986</name>
</gene>
<dbReference type="Gene3D" id="1.10.287.130">
    <property type="match status" value="1"/>
</dbReference>
<dbReference type="Proteomes" id="UP000199397">
    <property type="component" value="Unassembled WGS sequence"/>
</dbReference>
<dbReference type="GO" id="GO:0005524">
    <property type="term" value="F:ATP binding"/>
    <property type="evidence" value="ECO:0007669"/>
    <property type="project" value="UniProtKB-KW"/>
</dbReference>
<feature type="transmembrane region" description="Helical" evidence="13">
    <location>
        <begin position="45"/>
        <end position="69"/>
    </location>
</feature>
<dbReference type="PIRSF" id="PIRSF037532">
    <property type="entry name" value="STHK_NtrY"/>
    <property type="match status" value="1"/>
</dbReference>
<evidence type="ECO:0000256" key="3">
    <source>
        <dbReference type="ARBA" id="ARBA00012438"/>
    </source>
</evidence>
<evidence type="ECO:0000256" key="5">
    <source>
        <dbReference type="ARBA" id="ARBA00022679"/>
    </source>
</evidence>
<dbReference type="GO" id="GO:0016020">
    <property type="term" value="C:membrane"/>
    <property type="evidence" value="ECO:0007669"/>
    <property type="project" value="UniProtKB-SubCell"/>
</dbReference>
<keyword evidence="4" id="KW-0597">Phosphoprotein</keyword>
<dbReference type="InterPro" id="IPR050351">
    <property type="entry name" value="BphY/WalK/GraS-like"/>
</dbReference>
<evidence type="ECO:0000256" key="8">
    <source>
        <dbReference type="ARBA" id="ARBA00022777"/>
    </source>
</evidence>
<feature type="domain" description="Histidine kinase" evidence="14">
    <location>
        <begin position="506"/>
        <end position="723"/>
    </location>
</feature>
<dbReference type="SMART" id="SM00304">
    <property type="entry name" value="HAMP"/>
    <property type="match status" value="1"/>
</dbReference>
<comment type="subcellular location">
    <subcellularLocation>
        <location evidence="2">Membrane</location>
        <topology evidence="2">Multi-pass membrane protein</topology>
    </subcellularLocation>
</comment>
<organism evidence="16 17">
    <name type="scientific">Thiothrix caldifontis</name>
    <dbReference type="NCBI Taxonomy" id="525918"/>
    <lineage>
        <taxon>Bacteria</taxon>
        <taxon>Pseudomonadati</taxon>
        <taxon>Pseudomonadota</taxon>
        <taxon>Gammaproteobacteria</taxon>
        <taxon>Thiotrichales</taxon>
        <taxon>Thiotrichaceae</taxon>
        <taxon>Thiothrix</taxon>
    </lineage>
</organism>
<dbReference type="InterPro" id="IPR003594">
    <property type="entry name" value="HATPase_dom"/>
</dbReference>
<keyword evidence="9" id="KW-0067">ATP-binding</keyword>
<evidence type="ECO:0000313" key="16">
    <source>
        <dbReference type="EMBL" id="SEA97219.1"/>
    </source>
</evidence>
<dbReference type="Pfam" id="PF00989">
    <property type="entry name" value="PAS"/>
    <property type="match status" value="1"/>
</dbReference>
<evidence type="ECO:0000256" key="6">
    <source>
        <dbReference type="ARBA" id="ARBA00022692"/>
    </source>
</evidence>
<dbReference type="InterPro" id="IPR036097">
    <property type="entry name" value="HisK_dim/P_sf"/>
</dbReference>
<dbReference type="GO" id="GO:0006355">
    <property type="term" value="P:regulation of DNA-templated transcription"/>
    <property type="evidence" value="ECO:0007669"/>
    <property type="project" value="InterPro"/>
</dbReference>
<keyword evidence="10 13" id="KW-1133">Transmembrane helix</keyword>
<dbReference type="InterPro" id="IPR005467">
    <property type="entry name" value="His_kinase_dom"/>
</dbReference>
<dbReference type="CDD" id="cd06225">
    <property type="entry name" value="HAMP"/>
    <property type="match status" value="1"/>
</dbReference>
<dbReference type="EMBL" id="FNQP01000021">
    <property type="protein sequence ID" value="SEA97219.1"/>
    <property type="molecule type" value="Genomic_DNA"/>
</dbReference>
<dbReference type="InterPro" id="IPR004358">
    <property type="entry name" value="Sig_transdc_His_kin-like_C"/>
</dbReference>